<dbReference type="InterPro" id="IPR044505">
    <property type="entry name" value="GlgX_Isoamylase_N_E_set"/>
</dbReference>
<dbReference type="InterPro" id="IPR014756">
    <property type="entry name" value="Ig_E-set"/>
</dbReference>
<dbReference type="SUPFAM" id="SSF51011">
    <property type="entry name" value="Glycosyl hydrolase domain"/>
    <property type="match status" value="1"/>
</dbReference>
<dbReference type="InterPro" id="IPR017853">
    <property type="entry name" value="GH"/>
</dbReference>
<dbReference type="SUPFAM" id="SSF81296">
    <property type="entry name" value="E set domains"/>
    <property type="match status" value="1"/>
</dbReference>
<dbReference type="SUPFAM" id="SSF51445">
    <property type="entry name" value="(Trans)glycosidases"/>
    <property type="match status" value="1"/>
</dbReference>
<dbReference type="EMBL" id="HBIP01025556">
    <property type="protein sequence ID" value="CAE0500320.1"/>
    <property type="molecule type" value="Transcribed_RNA"/>
</dbReference>
<dbReference type="Gene3D" id="3.20.20.80">
    <property type="entry name" value="Glycosidases"/>
    <property type="match status" value="1"/>
</dbReference>
<dbReference type="Gene3D" id="2.60.40.10">
    <property type="entry name" value="Immunoglobulins"/>
    <property type="match status" value="1"/>
</dbReference>
<evidence type="ECO:0000313" key="2">
    <source>
        <dbReference type="EMBL" id="CAE0500320.1"/>
    </source>
</evidence>
<dbReference type="InterPro" id="IPR013780">
    <property type="entry name" value="Glyco_hydro_b"/>
</dbReference>
<reference evidence="2" key="1">
    <citation type="submission" date="2021-01" db="EMBL/GenBank/DDBJ databases">
        <authorList>
            <person name="Corre E."/>
            <person name="Pelletier E."/>
            <person name="Niang G."/>
            <person name="Scheremetjew M."/>
            <person name="Finn R."/>
            <person name="Kale V."/>
            <person name="Holt S."/>
            <person name="Cochrane G."/>
            <person name="Meng A."/>
            <person name="Brown T."/>
            <person name="Cohen L."/>
        </authorList>
    </citation>
    <scope>NUCLEOTIDE SEQUENCE</scope>
    <source>
        <strain evidence="2">CCMP1320</strain>
    </source>
</reference>
<protein>
    <recommendedName>
        <fullName evidence="3">Glycoside hydrolase family 13 N-terminal domain-containing protein</fullName>
    </recommendedName>
</protein>
<dbReference type="InterPro" id="IPR013783">
    <property type="entry name" value="Ig-like_fold"/>
</dbReference>
<accession>A0A7S3R240</accession>
<proteinExistence type="inferred from homology"/>
<dbReference type="GO" id="GO:0046872">
    <property type="term" value="F:metal ion binding"/>
    <property type="evidence" value="ECO:0007669"/>
    <property type="project" value="UniProtKB-KW"/>
</dbReference>
<dbReference type="PANTHER" id="PTHR43002">
    <property type="entry name" value="GLYCOGEN DEBRANCHING ENZYME"/>
    <property type="match status" value="1"/>
</dbReference>
<evidence type="ECO:0008006" key="3">
    <source>
        <dbReference type="Google" id="ProtNLM"/>
    </source>
</evidence>
<dbReference type="AlphaFoldDB" id="A0A7S3R240"/>
<evidence type="ECO:0000256" key="1">
    <source>
        <dbReference type="ARBA" id="ARBA00008061"/>
    </source>
</evidence>
<sequence length="910" mass="97041">MQVHAGFSRFQTSLISRETRGCAQHSGNVTRVLRASGALLPKWTPTTPAHQQCSVLSSSTAWRNAKRSRLAPAAAVQAPSTLEFGTKKDEHAHRFITKQGSTVSAMVVSSANGGAQVFISVQGSKLPQDTASPPNLHWGMYRAVRSQWHHPKDAVPPGSTLDQATKGMRTPLAWQPTSQSWVTTLSVPFKLLPLSLAMVLYFPDTDTYDNPRHGSFMAVPLGMDAGTPSPAGASIVAVSNASSPQQASCTVNFAVFSRHAASISLCIVRVKPGEDPNSALQGSGVLEIALDPVTNKTGDMWHVCVTGLRDIGMMCYGWRADGDTTWETGGRYHPGFILCDPHAVRAVPVLLPESAYANAAKMPPKLDLARPVVLASLSAFVQDFNWKGMHIPLVPGLKHLRGARPLEQAVWVELDIPTFTTGPEAEQVVPLERQGKYLGILDRIQELVNGGVTGVLLGPCCLSGPGMGPYGRSPLSLMAPDPQFAQGGTLAAAAELKRVVQALHAAGIEVMMSVEFCITAEGSDAGRRGGLQGMRGLDAAVYYRTMPSGTAVLAAGHPSVRPMIMDSLRHWALEYQLDGFCFVNAENLVQDRFGTVLDNPPLAEDICHDPVLRGLKLVAAPGDSNLLPRNGVRGFPHWGVWMQLNDQFRNDARAYLIQNQPGLLSALATRIAGSADLFAPVRDDPSMLPGGLAVGRRASFGVNTMAGLGDRMLLEGMLLEADPDKADTVARSLLMLQFCSAGTPMVSASTLSNKAFGAFVAMLARVRQQYASLLTPPLNFRDPAPGEPPVLNRALTWYAADYGAVVDWACAAAGAAPTNVLALMLSEGTLPTPPGSKPIPPRALYLAFNPYDHPVLLVLPPALNGVWRVVCDASMPLLGQQPSPDTNYELGPKSALLLASDPIPSSPTAL</sequence>
<dbReference type="CDD" id="cd02856">
    <property type="entry name" value="E_set_GDE_Isoamylase_N"/>
    <property type="match status" value="1"/>
</dbReference>
<organism evidence="2">
    <name type="scientific">Dunaliella tertiolecta</name>
    <name type="common">Green alga</name>
    <dbReference type="NCBI Taxonomy" id="3047"/>
    <lineage>
        <taxon>Eukaryota</taxon>
        <taxon>Viridiplantae</taxon>
        <taxon>Chlorophyta</taxon>
        <taxon>core chlorophytes</taxon>
        <taxon>Chlorophyceae</taxon>
        <taxon>CS clade</taxon>
        <taxon>Chlamydomonadales</taxon>
        <taxon>Dunaliellaceae</taxon>
        <taxon>Dunaliella</taxon>
    </lineage>
</organism>
<gene>
    <name evidence="2" type="ORF">DTER00134_LOCUS15393</name>
</gene>
<dbReference type="Gene3D" id="2.60.40.1180">
    <property type="entry name" value="Golgi alpha-mannosidase II"/>
    <property type="match status" value="1"/>
</dbReference>
<comment type="similarity">
    <text evidence="1">Belongs to the glycosyl hydrolase 13 family.</text>
</comment>
<name>A0A7S3R240_DUNTE</name>